<evidence type="ECO:0000313" key="1">
    <source>
        <dbReference type="EMBL" id="TXC00498.1"/>
    </source>
</evidence>
<dbReference type="AlphaFoldDB" id="A0A5C6SRH8"/>
<dbReference type="EMBL" id="VMNF01000009">
    <property type="protein sequence ID" value="TXC00498.1"/>
    <property type="molecule type" value="Genomic_DNA"/>
</dbReference>
<protein>
    <submittedName>
        <fullName evidence="1">Uncharacterized protein</fullName>
    </submittedName>
</protein>
<evidence type="ECO:0000313" key="2">
    <source>
        <dbReference type="Proteomes" id="UP000321331"/>
    </source>
</evidence>
<dbReference type="Proteomes" id="UP000321331">
    <property type="component" value="Unassembled WGS sequence"/>
</dbReference>
<accession>A0A5C6SRH8</accession>
<organism evidence="1 2">
    <name type="scientific">Fusarium oxysporum f. sp. cubense</name>
    <dbReference type="NCBI Taxonomy" id="61366"/>
    <lineage>
        <taxon>Eukaryota</taxon>
        <taxon>Fungi</taxon>
        <taxon>Dikarya</taxon>
        <taxon>Ascomycota</taxon>
        <taxon>Pezizomycotina</taxon>
        <taxon>Sordariomycetes</taxon>
        <taxon>Hypocreomycetidae</taxon>
        <taxon>Hypocreales</taxon>
        <taxon>Nectriaceae</taxon>
        <taxon>Fusarium</taxon>
        <taxon>Fusarium oxysporum species complex</taxon>
    </lineage>
</organism>
<name>A0A5C6SRH8_FUSOC</name>
<sequence length="51" mass="5696">MPAEGTLAQQAHQLRPYTIQSITNATPPKNKYTRNPNMLIAVSQKVMRTQG</sequence>
<proteinExistence type="predicted"/>
<gene>
    <name evidence="1" type="ORF">FocTR4_00008906</name>
</gene>
<reference evidence="1 2" key="1">
    <citation type="submission" date="2019-07" db="EMBL/GenBank/DDBJ databases">
        <title>The First High-Quality Draft Genome Sequence of the Causal Agent of the Current Panama Disease Epidemic.</title>
        <authorList>
            <person name="Warmington R.J."/>
            <person name="Kay W."/>
            <person name="Jeffries A."/>
            <person name="Bebber D."/>
            <person name="Moore K."/>
            <person name="Studholme D.J."/>
        </authorList>
    </citation>
    <scope>NUCLEOTIDE SEQUENCE [LARGE SCALE GENOMIC DNA]</scope>
    <source>
        <strain evidence="1 2">TR4</strain>
    </source>
</reference>
<comment type="caution">
    <text evidence="1">The sequence shown here is derived from an EMBL/GenBank/DDBJ whole genome shotgun (WGS) entry which is preliminary data.</text>
</comment>